<evidence type="ECO:0000313" key="2">
    <source>
        <dbReference type="Proteomes" id="UP001460679"/>
    </source>
</evidence>
<keyword evidence="2" id="KW-1185">Reference proteome</keyword>
<organism evidence="1 2">
    <name type="scientific">[Mycoplasma] gypis</name>
    <dbReference type="NCBI Taxonomy" id="92404"/>
    <lineage>
        <taxon>Bacteria</taxon>
        <taxon>Bacillati</taxon>
        <taxon>Mycoplasmatota</taxon>
        <taxon>Mycoplasmoidales</taxon>
        <taxon>Metamycoplasmataceae</taxon>
        <taxon>Metamycoplasma</taxon>
    </lineage>
</organism>
<sequence length="162" mass="18352">MIKTNNGNKLYIATYPEPSTTPETADYKLLNFVTDFKFNYSVKKEDRTYFHNNGLTTSLITGGSQSLSVSVDYDADDQLHQYLVYLLTNDPTKSNNQFIKIEFNDEIKRTTSAVSLNEKGLILKGKAVLLFKNSIPNGSANEIIKLQFDILPQDNKWDITKA</sequence>
<gene>
    <name evidence="1" type="ORF">WG616_01040</name>
</gene>
<protein>
    <submittedName>
        <fullName evidence="1">Uncharacterized protein</fullName>
    </submittedName>
</protein>
<reference evidence="1" key="1">
    <citation type="submission" date="2024-03" db="EMBL/GenBank/DDBJ databases">
        <title>Complete genome sequence of Mycoplasma gypis type strain B1/T1.</title>
        <authorList>
            <person name="Spergser J."/>
        </authorList>
    </citation>
    <scope>NUCLEOTIDE SEQUENCE [LARGE SCALE GENOMIC DNA]</scope>
    <source>
        <strain evidence="1">B1/T1</strain>
    </source>
</reference>
<proteinExistence type="predicted"/>
<dbReference type="Proteomes" id="UP001460679">
    <property type="component" value="Chromosome"/>
</dbReference>
<dbReference type="EMBL" id="CP148066">
    <property type="protein sequence ID" value="WXL28602.1"/>
    <property type="molecule type" value="Genomic_DNA"/>
</dbReference>
<name>A0ABZ2RQV2_9BACT</name>
<dbReference type="NCBIfam" id="NF047353">
    <property type="entry name" value="tube_lmo2291"/>
    <property type="match status" value="1"/>
</dbReference>
<dbReference type="RefSeq" id="WP_205498928.1">
    <property type="nucleotide sequence ID" value="NZ_CP148066.1"/>
</dbReference>
<accession>A0ABZ2RQV2</accession>
<evidence type="ECO:0000313" key="1">
    <source>
        <dbReference type="EMBL" id="WXL28602.1"/>
    </source>
</evidence>